<dbReference type="EMBL" id="OV651814">
    <property type="protein sequence ID" value="CAH1106980.1"/>
    <property type="molecule type" value="Genomic_DNA"/>
</dbReference>
<sequence>MDVDNDLLEGQQGSGARATLGSSNVAAKNLSVPRSLKLNAVTFHFKKSRIFYTYGYAFKNVIKKCVEVNLDKGDRVYLTTPLANIPNDMLGFYMNGHELTTVWNYGQVEIKHLKVTVTPQGLRTAFDTGTTLSGTATSEHCTLGCYAVGLNQKNYATGHVYESDVASPMVPTGVSNPKLDNMLKKYYGDKNLTEHGPMCMSVPRHVDLNACLRINLNRSLPHYIGVYQLDRYKHRFNFIPKIGETIINWKYTPAFGFISCKGHDILYCRDESDICYTQNIIDKMPAQITTALTKMECVK</sequence>
<dbReference type="SUPFAM" id="SSF88645">
    <property type="entry name" value="ssDNA viruses"/>
    <property type="match status" value="1"/>
</dbReference>
<dbReference type="GO" id="GO:0005198">
    <property type="term" value="F:structural molecule activity"/>
    <property type="evidence" value="ECO:0007669"/>
    <property type="project" value="InterPro"/>
</dbReference>
<proteinExistence type="predicted"/>
<dbReference type="InterPro" id="IPR003433">
    <property type="entry name" value="Capsid_VP4_densovirus"/>
</dbReference>
<accession>A0A9P0CVK9</accession>
<keyword evidence="2" id="KW-1185">Reference proteome</keyword>
<dbReference type="AlphaFoldDB" id="A0A9P0CVK9"/>
<dbReference type="Pfam" id="PF02336">
    <property type="entry name" value="Denso_VP4"/>
    <property type="match status" value="1"/>
</dbReference>
<dbReference type="InterPro" id="IPR016184">
    <property type="entry name" value="Capsid/spike_ssDNA_virus"/>
</dbReference>
<dbReference type="Proteomes" id="UP001153636">
    <property type="component" value="Chromosome 2"/>
</dbReference>
<evidence type="ECO:0000313" key="1">
    <source>
        <dbReference type="EMBL" id="CAH1106980.1"/>
    </source>
</evidence>
<protein>
    <submittedName>
        <fullName evidence="1">Uncharacterized protein</fullName>
    </submittedName>
</protein>
<evidence type="ECO:0000313" key="2">
    <source>
        <dbReference type="Proteomes" id="UP001153636"/>
    </source>
</evidence>
<gene>
    <name evidence="1" type="ORF">PSYICH_LOCUS7684</name>
</gene>
<reference evidence="1" key="1">
    <citation type="submission" date="2022-01" db="EMBL/GenBank/DDBJ databases">
        <authorList>
            <person name="King R."/>
        </authorList>
    </citation>
    <scope>NUCLEOTIDE SEQUENCE</scope>
</reference>
<dbReference type="OrthoDB" id="8048323at2759"/>
<organism evidence="1 2">
    <name type="scientific">Psylliodes chrysocephalus</name>
    <dbReference type="NCBI Taxonomy" id="3402493"/>
    <lineage>
        <taxon>Eukaryota</taxon>
        <taxon>Metazoa</taxon>
        <taxon>Ecdysozoa</taxon>
        <taxon>Arthropoda</taxon>
        <taxon>Hexapoda</taxon>
        <taxon>Insecta</taxon>
        <taxon>Pterygota</taxon>
        <taxon>Neoptera</taxon>
        <taxon>Endopterygota</taxon>
        <taxon>Coleoptera</taxon>
        <taxon>Polyphaga</taxon>
        <taxon>Cucujiformia</taxon>
        <taxon>Chrysomeloidea</taxon>
        <taxon>Chrysomelidae</taxon>
        <taxon>Galerucinae</taxon>
        <taxon>Alticini</taxon>
        <taxon>Psylliodes</taxon>
    </lineage>
</organism>
<name>A0A9P0CVK9_9CUCU</name>